<reference evidence="1" key="2">
    <citation type="submission" date="2025-08" db="UniProtKB">
        <authorList>
            <consortium name="Ensembl"/>
        </authorList>
    </citation>
    <scope>IDENTIFICATION</scope>
</reference>
<name>A0A8C8W5J8_PERMB</name>
<dbReference type="Ensembl" id="ENSPEMT00000037005.1">
    <property type="protein sequence ID" value="ENSPEMP00000036076.1"/>
    <property type="gene ID" value="ENSPEMG00000029697.1"/>
</dbReference>
<dbReference type="Proteomes" id="UP000694547">
    <property type="component" value="Chromosome 5"/>
</dbReference>
<dbReference type="AlphaFoldDB" id="A0A8C8W5J8"/>
<evidence type="ECO:0000313" key="2">
    <source>
        <dbReference type="Proteomes" id="UP000694547"/>
    </source>
</evidence>
<keyword evidence="2" id="KW-1185">Reference proteome</keyword>
<reference evidence="1 2" key="1">
    <citation type="submission" date="2018-10" db="EMBL/GenBank/DDBJ databases">
        <title>Improved assembly of the deer mouse Peromyscus maniculatus genome.</title>
        <authorList>
            <person name="Lassance J.-M."/>
            <person name="Hoekstra H.E."/>
        </authorList>
    </citation>
    <scope>NUCLEOTIDE SEQUENCE [LARGE SCALE GENOMIC DNA]</scope>
</reference>
<sequence>EPAVCMTLSLGKHTSVTEPIYHSGNLRMEHELTDPLCSGLGSSCAAFVSNLMTKMHVRVPVLHTSDRVGAARDAFMQILFSGAVCTQKISECLQDLI</sequence>
<reference evidence="1" key="3">
    <citation type="submission" date="2025-09" db="UniProtKB">
        <authorList>
            <consortium name="Ensembl"/>
        </authorList>
    </citation>
    <scope>IDENTIFICATION</scope>
</reference>
<accession>A0A8C8W5J8</accession>
<evidence type="ECO:0000313" key="1">
    <source>
        <dbReference type="Ensembl" id="ENSPEMP00000036076.1"/>
    </source>
</evidence>
<proteinExistence type="predicted"/>
<organism evidence="1 2">
    <name type="scientific">Peromyscus maniculatus bairdii</name>
    <name type="common">Prairie deer mouse</name>
    <dbReference type="NCBI Taxonomy" id="230844"/>
    <lineage>
        <taxon>Eukaryota</taxon>
        <taxon>Metazoa</taxon>
        <taxon>Chordata</taxon>
        <taxon>Craniata</taxon>
        <taxon>Vertebrata</taxon>
        <taxon>Euteleostomi</taxon>
        <taxon>Mammalia</taxon>
        <taxon>Eutheria</taxon>
        <taxon>Euarchontoglires</taxon>
        <taxon>Glires</taxon>
        <taxon>Rodentia</taxon>
        <taxon>Myomorpha</taxon>
        <taxon>Muroidea</taxon>
        <taxon>Cricetidae</taxon>
        <taxon>Neotominae</taxon>
        <taxon>Peromyscus</taxon>
    </lineage>
</organism>
<protein>
    <submittedName>
        <fullName evidence="1">Uncharacterized protein</fullName>
    </submittedName>
</protein>